<dbReference type="Proteomes" id="UP000232149">
    <property type="component" value="Unassembled WGS sequence"/>
</dbReference>
<reference evidence="3 4" key="1">
    <citation type="submission" date="2017-07" db="EMBL/GenBank/DDBJ databases">
        <title>Leptospira spp. isolated from tropical soils.</title>
        <authorList>
            <person name="Thibeaux R."/>
            <person name="Iraola G."/>
            <person name="Ferres I."/>
            <person name="Bierque E."/>
            <person name="Girault D."/>
            <person name="Soupe-Gilbert M.-E."/>
            <person name="Picardeau M."/>
            <person name="Goarant C."/>
        </authorList>
    </citation>
    <scope>NUCLEOTIDE SEQUENCE [LARGE SCALE GENOMIC DNA]</scope>
    <source>
        <strain evidence="1 4">FH2-B-C1</strain>
        <strain evidence="2 3">FH2-B-D1</strain>
    </source>
</reference>
<proteinExistence type="predicted"/>
<evidence type="ECO:0000313" key="4">
    <source>
        <dbReference type="Proteomes" id="UP000232188"/>
    </source>
</evidence>
<gene>
    <name evidence="2" type="ORF">CH376_13355</name>
    <name evidence="1" type="ORF">CH380_08210</name>
</gene>
<dbReference type="RefSeq" id="WP_100785270.1">
    <property type="nucleotide sequence ID" value="NZ_NPDU01000033.1"/>
</dbReference>
<dbReference type="AlphaFoldDB" id="A0A2M9YPV8"/>
<evidence type="ECO:0000313" key="2">
    <source>
        <dbReference type="EMBL" id="PJZ61384.1"/>
    </source>
</evidence>
<name>A0A2M9YPV8_9LEPT</name>
<accession>A0A2M9YPV8</accession>
<dbReference type="EMBL" id="NPDU01000033">
    <property type="protein sequence ID" value="PJZ61384.1"/>
    <property type="molecule type" value="Genomic_DNA"/>
</dbReference>
<organism evidence="1 4">
    <name type="scientific">Leptospira adleri</name>
    <dbReference type="NCBI Taxonomy" id="2023186"/>
    <lineage>
        <taxon>Bacteria</taxon>
        <taxon>Pseudomonadati</taxon>
        <taxon>Spirochaetota</taxon>
        <taxon>Spirochaetia</taxon>
        <taxon>Leptospirales</taxon>
        <taxon>Leptospiraceae</taxon>
        <taxon>Leptospira</taxon>
    </lineage>
</organism>
<protein>
    <recommendedName>
        <fullName evidence="5">ATP-grasp domain-containing protein</fullName>
    </recommendedName>
</protein>
<keyword evidence="3" id="KW-1185">Reference proteome</keyword>
<dbReference type="EMBL" id="NPDV01000006">
    <property type="protein sequence ID" value="PJZ53576.1"/>
    <property type="molecule type" value="Genomic_DNA"/>
</dbReference>
<evidence type="ECO:0000313" key="1">
    <source>
        <dbReference type="EMBL" id="PJZ53576.1"/>
    </source>
</evidence>
<evidence type="ECO:0008006" key="5">
    <source>
        <dbReference type="Google" id="ProtNLM"/>
    </source>
</evidence>
<comment type="caution">
    <text evidence="1">The sequence shown here is derived from an EMBL/GenBank/DDBJ whole genome shotgun (WGS) entry which is preliminary data.</text>
</comment>
<sequence>MTRYSRFNGFFEEELKTGEIAPEKLDFKNRTLENLFYLFQSIRDFQTVSLLSEGPDPEWVQFWKSKGIQLGPFQILKRNAKKNLAISPPEKSFIWEEWGSVSDLDSSGEILNSSEKADLSKRLNSKILLTRWKSEMGFQDIDARVLEKASHLLVLPTDWSELRTEKIVLKPEFSFSGRHKILKFDFIGSEHSEEIETEKDRSWFPCVVEPWVQRTSDFSCLYDWNAGVPTSKGSTIQICDERGKYSGAFLPSEKESDRIQSQIQPIAEALSKNFASDYEGPVSLDGFEFHSQNKTKIRRLSEGNFRWSMGRILLELSRSELFAKTKPIADPNLAILPISLKKPIPGFAEWIFQWGISQGIQILPLTPDRFSNGKTYGIAWILLGFPNKSEQSMYGRIQKFYEEWRKKILL</sequence>
<dbReference type="Proteomes" id="UP000232188">
    <property type="component" value="Unassembled WGS sequence"/>
</dbReference>
<evidence type="ECO:0000313" key="3">
    <source>
        <dbReference type="Proteomes" id="UP000232149"/>
    </source>
</evidence>